<gene>
    <name evidence="2" type="ORF">N7515_009254</name>
</gene>
<reference evidence="2" key="2">
    <citation type="journal article" date="2023" name="IMA Fungus">
        <title>Comparative genomic study of the Penicillium genus elucidates a diverse pangenome and 15 lateral gene transfer events.</title>
        <authorList>
            <person name="Petersen C."/>
            <person name="Sorensen T."/>
            <person name="Nielsen M.R."/>
            <person name="Sondergaard T.E."/>
            <person name="Sorensen J.L."/>
            <person name="Fitzpatrick D.A."/>
            <person name="Frisvad J.C."/>
            <person name="Nielsen K.L."/>
        </authorList>
    </citation>
    <scope>NUCLEOTIDE SEQUENCE</scope>
    <source>
        <strain evidence="2">IBT 22155</strain>
    </source>
</reference>
<dbReference type="GeneID" id="81409168"/>
<evidence type="ECO:0000313" key="2">
    <source>
        <dbReference type="EMBL" id="KAJ5121293.1"/>
    </source>
</evidence>
<keyword evidence="3" id="KW-1185">Reference proteome</keyword>
<dbReference type="OrthoDB" id="4340895at2759"/>
<dbReference type="PROSITE" id="PS51257">
    <property type="entry name" value="PROKAR_LIPOPROTEIN"/>
    <property type="match status" value="1"/>
</dbReference>
<dbReference type="AlphaFoldDB" id="A0A9W9GIX8"/>
<sequence>MCKHTYHHYPSCGHISNWSMTSCQEYTNKLRLAGPERSTACTNIHASHDLLLSAQPSMCVQCESDWAESLRRENLPKVSRAYRVIEGLDVSGNLIEIEARMVSGSYGRDTGRADCATQVFLDDAKVDTRERLVDEKEKAGAILKLSRRNPKSEEIAARIVDWTETVSASIIDADVSGCQLVETDLPDVEETSETQSGSCSESSDCGSLCGSALMRYHIIKLRVDEYLRQRELEEEIQRDTDVDKHNSETFGIDECPPAVDDYLDTPKITSIDQTETQNEEPNSPSINQTETQDDEPNSPIDIDLLQQRIEATVRKRIEENNTKQTHQTAISTHLDAALLQKDRISRLERNADQGIEEDPHLWATESDTDPNPTTNTSRTATRNHALPQPIMHLYIGTLTASTAFEAHTRGLRSMHPGPTPGTWEGYMRAFSASDAKRMDLQDPVHVRGCCASRPAPFHLFYGLMHASSEYEAGRRWLEDIRRTGRKGEFYGLLRADDEGQARGMGLSEIRHPWGCCVEGGFVLPERVRHVYRGVMSGSREEVGGRGFCVEEEGHEGEGEGEEGFYRGFVKASSKLEAMQMGLKEVEHADDCDVCVTEVAGELSISVRYYGYMYAKSEEEVVNRGLQGVLLVPGFDIKYSGYVRASSEEEAKAMGLFEPARIGSDDKPDGFLGS</sequence>
<evidence type="ECO:0000256" key="1">
    <source>
        <dbReference type="SAM" id="MobiDB-lite"/>
    </source>
</evidence>
<organism evidence="2 3">
    <name type="scientific">Penicillium bovifimosum</name>
    <dbReference type="NCBI Taxonomy" id="126998"/>
    <lineage>
        <taxon>Eukaryota</taxon>
        <taxon>Fungi</taxon>
        <taxon>Dikarya</taxon>
        <taxon>Ascomycota</taxon>
        <taxon>Pezizomycotina</taxon>
        <taxon>Eurotiomycetes</taxon>
        <taxon>Eurotiomycetidae</taxon>
        <taxon>Eurotiales</taxon>
        <taxon>Aspergillaceae</taxon>
        <taxon>Penicillium</taxon>
    </lineage>
</organism>
<proteinExistence type="predicted"/>
<feature type="compositionally biased region" description="Polar residues" evidence="1">
    <location>
        <begin position="267"/>
        <end position="290"/>
    </location>
</feature>
<reference evidence="2" key="1">
    <citation type="submission" date="2022-11" db="EMBL/GenBank/DDBJ databases">
        <authorList>
            <person name="Petersen C."/>
        </authorList>
    </citation>
    <scope>NUCLEOTIDE SEQUENCE</scope>
    <source>
        <strain evidence="2">IBT 22155</strain>
    </source>
</reference>
<feature type="compositionally biased region" description="Basic and acidic residues" evidence="1">
    <location>
        <begin position="238"/>
        <end position="247"/>
    </location>
</feature>
<comment type="caution">
    <text evidence="2">The sequence shown here is derived from an EMBL/GenBank/DDBJ whole genome shotgun (WGS) entry which is preliminary data.</text>
</comment>
<feature type="region of interest" description="Disordered" evidence="1">
    <location>
        <begin position="238"/>
        <end position="299"/>
    </location>
</feature>
<protein>
    <submittedName>
        <fullName evidence="2">Uncharacterized protein</fullName>
    </submittedName>
</protein>
<dbReference type="EMBL" id="JAPQKL010000007">
    <property type="protein sequence ID" value="KAJ5121293.1"/>
    <property type="molecule type" value="Genomic_DNA"/>
</dbReference>
<feature type="compositionally biased region" description="Polar residues" evidence="1">
    <location>
        <begin position="369"/>
        <end position="382"/>
    </location>
</feature>
<name>A0A9W9GIX8_9EURO</name>
<evidence type="ECO:0000313" key="3">
    <source>
        <dbReference type="Proteomes" id="UP001149079"/>
    </source>
</evidence>
<accession>A0A9W9GIX8</accession>
<dbReference type="RefSeq" id="XP_056517797.1">
    <property type="nucleotide sequence ID" value="XM_056669998.1"/>
</dbReference>
<dbReference type="Proteomes" id="UP001149079">
    <property type="component" value="Unassembled WGS sequence"/>
</dbReference>
<feature type="region of interest" description="Disordered" evidence="1">
    <location>
        <begin position="351"/>
        <end position="385"/>
    </location>
</feature>